<dbReference type="EMBL" id="QWKZ01000018">
    <property type="protein sequence ID" value="RIH87801.1"/>
    <property type="molecule type" value="Genomic_DNA"/>
</dbReference>
<protein>
    <recommendedName>
        <fullName evidence="9">Polyribonucleotide nucleotidyltransferase</fullName>
        <ecNumber evidence="9">2.7.7.8</ecNumber>
    </recommendedName>
    <alternativeName>
        <fullName evidence="9">Polynucleotide phosphorylase</fullName>
        <shortName evidence="9">PNPase</shortName>
    </alternativeName>
</protein>
<dbReference type="InterPro" id="IPR001247">
    <property type="entry name" value="ExoRNase_PH_dom1"/>
</dbReference>
<keyword evidence="12" id="KW-1185">Reference proteome</keyword>
<dbReference type="SUPFAM" id="SSF55666">
    <property type="entry name" value="Ribonuclease PH domain 2-like"/>
    <property type="match status" value="2"/>
</dbReference>
<dbReference type="FunFam" id="3.30.1370.10:FF:000001">
    <property type="entry name" value="Polyribonucleotide nucleotidyltransferase"/>
    <property type="match status" value="1"/>
</dbReference>
<dbReference type="InterPro" id="IPR004088">
    <property type="entry name" value="KH_dom_type_1"/>
</dbReference>
<dbReference type="CDD" id="cd11363">
    <property type="entry name" value="RNase_PH_PNPase_1"/>
    <property type="match status" value="1"/>
</dbReference>
<evidence type="ECO:0000259" key="10">
    <source>
        <dbReference type="PROSITE" id="PS50126"/>
    </source>
</evidence>
<dbReference type="AlphaFoldDB" id="A0A399EZP5"/>
<dbReference type="FunFam" id="3.30.230.70:FF:000002">
    <property type="entry name" value="Polyribonucleotide nucleotidyltransferase"/>
    <property type="match status" value="1"/>
</dbReference>
<evidence type="ECO:0000256" key="6">
    <source>
        <dbReference type="ARBA" id="ARBA00022723"/>
    </source>
</evidence>
<dbReference type="SMART" id="SM00316">
    <property type="entry name" value="S1"/>
    <property type="match status" value="1"/>
</dbReference>
<dbReference type="NCBIfam" id="NF008805">
    <property type="entry name" value="PRK11824.1"/>
    <property type="match status" value="1"/>
</dbReference>
<comment type="subcellular location">
    <subcellularLocation>
        <location evidence="1 9">Cytoplasm</location>
    </subcellularLocation>
</comment>
<sequence length="712" mass="77798">MNQASPVPQGKRYSVELGGRTLSIETGKYAKQVSGSVWVRYGDTVVMATAQASENPIEADFLPLTVEFEERHYAVGRIPGSFMRREGRPGEKAILSARLTDRPIRPLFPKGFRHEVQVIITVLSADQENTPDILGPIAASAALMLSDIPWEGPIAAVRIGLQGDRLVLNPTAQEESRLDLVVAGSKDAIIMVEAAAQEVSEDKLVEALEFAHQAMQPILALQEQMRSELGKEKFSFTPPAGLEAEAQAALYQRAMEKGLSSVLQTASKGERSKALEAFAQALVEEFAPPAEDGTVDPLRRKQVSGAFDEVIRKELRRLILEENRRADGRTPKEVRPIWIETDVLPKAHGSALFTRGETQVLGVVTLGTGQDAQLVDDLGIETEDPFLVHYNFPPYSTGEVRRLRGVSRREVGHGNLAKRGLKAVLPSQEEFPYTIRVVGDVLESNGSSSMATVCAGCLALLDAGVPLKKHVAGVAMGLVKEGERAVVLTDILGLEDALGDMDFKVTGTRDGVTALQMDIKIKGLSPELMRQALYQAREARLHILELMERALPTHRAEMKPHVPRILALKVSPEKIGLIIGPGGKNIRQLEELGVEIDIEQDGTIRIYSSNAAAAEEAKKRILSLTAEAKVGEIYEGTVTRITNFGAFVEILPGKDGLLHISQLAKGRVERVEDVLKLGQKVRVKVNSIDEQGRVDLIRPELEGIVPRRPAKR</sequence>
<dbReference type="InterPro" id="IPR027408">
    <property type="entry name" value="PNPase/RNase_PH_dom_sf"/>
</dbReference>
<dbReference type="GO" id="GO:0000287">
    <property type="term" value="F:magnesium ion binding"/>
    <property type="evidence" value="ECO:0007669"/>
    <property type="project" value="UniProtKB-UniRule"/>
</dbReference>
<evidence type="ECO:0000256" key="9">
    <source>
        <dbReference type="HAMAP-Rule" id="MF_01595"/>
    </source>
</evidence>
<dbReference type="GO" id="GO:0003723">
    <property type="term" value="F:RNA binding"/>
    <property type="evidence" value="ECO:0007669"/>
    <property type="project" value="UniProtKB-UniRule"/>
</dbReference>
<dbReference type="Gene3D" id="3.30.230.70">
    <property type="entry name" value="GHMP Kinase, N-terminal domain"/>
    <property type="match status" value="2"/>
</dbReference>
<dbReference type="InterPro" id="IPR015847">
    <property type="entry name" value="ExoRNase_PH_dom2"/>
</dbReference>
<feature type="binding site" evidence="9">
    <location>
        <position position="496"/>
    </location>
    <ligand>
        <name>Mg(2+)</name>
        <dbReference type="ChEBI" id="CHEBI:18420"/>
    </ligand>
</feature>
<dbReference type="OrthoDB" id="9804305at2"/>
<dbReference type="GO" id="GO:0006402">
    <property type="term" value="P:mRNA catabolic process"/>
    <property type="evidence" value="ECO:0007669"/>
    <property type="project" value="UniProtKB-UniRule"/>
</dbReference>
<evidence type="ECO:0000256" key="8">
    <source>
        <dbReference type="ARBA" id="ARBA00022884"/>
    </source>
</evidence>
<dbReference type="Proteomes" id="UP000265800">
    <property type="component" value="Unassembled WGS sequence"/>
</dbReference>
<keyword evidence="8 9" id="KW-0694">RNA-binding</keyword>
<dbReference type="NCBIfam" id="TIGR03591">
    <property type="entry name" value="polynuc_phos"/>
    <property type="match status" value="1"/>
</dbReference>
<evidence type="ECO:0000256" key="5">
    <source>
        <dbReference type="ARBA" id="ARBA00022695"/>
    </source>
</evidence>
<dbReference type="Gene3D" id="3.30.1370.10">
    <property type="entry name" value="K Homology domain, type 1"/>
    <property type="match status" value="1"/>
</dbReference>
<dbReference type="InterPro" id="IPR012340">
    <property type="entry name" value="NA-bd_OB-fold"/>
</dbReference>
<dbReference type="Gene3D" id="2.40.50.140">
    <property type="entry name" value="Nucleic acid-binding proteins"/>
    <property type="match status" value="1"/>
</dbReference>
<keyword evidence="7 9" id="KW-0460">Magnesium</keyword>
<comment type="function">
    <text evidence="9">Involved in mRNA degradation. Catalyzes the phosphorolysis of single-stranded polyribonucleotides processively in the 3'- to 5'-direction.</text>
</comment>
<dbReference type="SUPFAM" id="SSF50249">
    <property type="entry name" value="Nucleic acid-binding proteins"/>
    <property type="match status" value="1"/>
</dbReference>
<dbReference type="EC" id="2.7.7.8" evidence="9"/>
<comment type="catalytic activity">
    <reaction evidence="9">
        <text>RNA(n+1) + phosphate = RNA(n) + a ribonucleoside 5'-diphosphate</text>
        <dbReference type="Rhea" id="RHEA:22096"/>
        <dbReference type="Rhea" id="RHEA-COMP:14527"/>
        <dbReference type="Rhea" id="RHEA-COMP:17342"/>
        <dbReference type="ChEBI" id="CHEBI:43474"/>
        <dbReference type="ChEBI" id="CHEBI:57930"/>
        <dbReference type="ChEBI" id="CHEBI:140395"/>
        <dbReference type="EC" id="2.7.7.8"/>
    </reaction>
</comment>
<comment type="caution">
    <text evidence="11">The sequence shown here is derived from an EMBL/GenBank/DDBJ whole genome shotgun (WGS) entry which is preliminary data.</text>
</comment>
<feature type="binding site" evidence="9">
    <location>
        <position position="502"/>
    </location>
    <ligand>
        <name>Mg(2+)</name>
        <dbReference type="ChEBI" id="CHEBI:18420"/>
    </ligand>
</feature>
<dbReference type="SUPFAM" id="SSF54791">
    <property type="entry name" value="Eukaryotic type KH-domain (KH-domain type I)"/>
    <property type="match status" value="1"/>
</dbReference>
<dbReference type="CDD" id="cd04472">
    <property type="entry name" value="S1_PNPase"/>
    <property type="match status" value="1"/>
</dbReference>
<evidence type="ECO:0000256" key="4">
    <source>
        <dbReference type="ARBA" id="ARBA00022679"/>
    </source>
</evidence>
<evidence type="ECO:0000256" key="2">
    <source>
        <dbReference type="ARBA" id="ARBA00007404"/>
    </source>
</evidence>
<dbReference type="PANTHER" id="PTHR11252:SF0">
    <property type="entry name" value="POLYRIBONUCLEOTIDE NUCLEOTIDYLTRANSFERASE 1, MITOCHONDRIAL"/>
    <property type="match status" value="1"/>
</dbReference>
<accession>A0A399EZP5</accession>
<dbReference type="Pfam" id="PF01138">
    <property type="entry name" value="RNase_PH"/>
    <property type="match status" value="2"/>
</dbReference>
<dbReference type="Pfam" id="PF03725">
    <property type="entry name" value="RNase_PH_C"/>
    <property type="match status" value="2"/>
</dbReference>
<dbReference type="PANTHER" id="PTHR11252">
    <property type="entry name" value="POLYRIBONUCLEOTIDE NUCLEOTIDYLTRANSFERASE"/>
    <property type="match status" value="1"/>
</dbReference>
<dbReference type="Pfam" id="PF00575">
    <property type="entry name" value="S1"/>
    <property type="match status" value="1"/>
</dbReference>
<dbReference type="FunFam" id="3.30.230.70:FF:000001">
    <property type="entry name" value="Polyribonucleotide nucleotidyltransferase"/>
    <property type="match status" value="1"/>
</dbReference>
<dbReference type="PROSITE" id="PS50126">
    <property type="entry name" value="S1"/>
    <property type="match status" value="1"/>
</dbReference>
<dbReference type="InterPro" id="IPR003029">
    <property type="entry name" value="S1_domain"/>
</dbReference>
<gene>
    <name evidence="11" type="primary">pnp_2</name>
    <name evidence="9" type="synonym">pnp</name>
    <name evidence="11" type="ORF">Mlute_00818</name>
</gene>
<dbReference type="GO" id="GO:0006396">
    <property type="term" value="P:RNA processing"/>
    <property type="evidence" value="ECO:0007669"/>
    <property type="project" value="InterPro"/>
</dbReference>
<reference evidence="11 12" key="1">
    <citation type="submission" date="2018-08" db="EMBL/GenBank/DDBJ databases">
        <title>Meiothermus luteus KCTC 52599 genome sequencing project.</title>
        <authorList>
            <person name="Da Costa M.S."/>
            <person name="Albuquerque L."/>
            <person name="Raposo P."/>
            <person name="Froufe H.J.C."/>
            <person name="Barroso C.S."/>
            <person name="Egas C."/>
        </authorList>
    </citation>
    <scope>NUCLEOTIDE SEQUENCE [LARGE SCALE GENOMIC DNA]</scope>
    <source>
        <strain evidence="11 12">KCTC 52599</strain>
    </source>
</reference>
<name>A0A399EZP5_9DEIN</name>
<feature type="domain" description="S1 motif" evidence="10">
    <location>
        <begin position="631"/>
        <end position="699"/>
    </location>
</feature>
<dbReference type="CDD" id="cd02393">
    <property type="entry name" value="KH-I_PNPase"/>
    <property type="match status" value="1"/>
</dbReference>
<dbReference type="Pfam" id="PF03726">
    <property type="entry name" value="PNPase"/>
    <property type="match status" value="1"/>
</dbReference>
<comment type="similarity">
    <text evidence="2 9">Belongs to the polyribonucleotide nucleotidyltransferase family.</text>
</comment>
<dbReference type="GO" id="GO:0005829">
    <property type="term" value="C:cytosol"/>
    <property type="evidence" value="ECO:0007669"/>
    <property type="project" value="TreeGrafter"/>
</dbReference>
<dbReference type="SMART" id="SM00322">
    <property type="entry name" value="KH"/>
    <property type="match status" value="1"/>
</dbReference>
<dbReference type="InterPro" id="IPR004087">
    <property type="entry name" value="KH_dom"/>
</dbReference>
<dbReference type="GO" id="GO:0000175">
    <property type="term" value="F:3'-5'-RNA exonuclease activity"/>
    <property type="evidence" value="ECO:0007669"/>
    <property type="project" value="TreeGrafter"/>
</dbReference>
<keyword evidence="6 9" id="KW-0479">Metal-binding</keyword>
<organism evidence="11 12">
    <name type="scientific">Meiothermus luteus</name>
    <dbReference type="NCBI Taxonomy" id="2026184"/>
    <lineage>
        <taxon>Bacteria</taxon>
        <taxon>Thermotogati</taxon>
        <taxon>Deinococcota</taxon>
        <taxon>Deinococci</taxon>
        <taxon>Thermales</taxon>
        <taxon>Thermaceae</taxon>
        <taxon>Meiothermus</taxon>
    </lineage>
</organism>
<keyword evidence="5 9" id="KW-0548">Nucleotidyltransferase</keyword>
<evidence type="ECO:0000313" key="12">
    <source>
        <dbReference type="Proteomes" id="UP000265800"/>
    </source>
</evidence>
<dbReference type="CDD" id="cd11364">
    <property type="entry name" value="RNase_PH_PNPase_2"/>
    <property type="match status" value="1"/>
</dbReference>
<proteinExistence type="inferred from homology"/>
<dbReference type="InterPro" id="IPR020568">
    <property type="entry name" value="Ribosomal_Su5_D2-typ_SF"/>
</dbReference>
<comment type="cofactor">
    <cofactor evidence="9">
        <name>Mg(2+)</name>
        <dbReference type="ChEBI" id="CHEBI:18420"/>
    </cofactor>
</comment>
<dbReference type="SUPFAM" id="SSF46915">
    <property type="entry name" value="Polynucleotide phosphorylase/guanosine pentaphosphate synthase (PNPase/GPSI), domain 3"/>
    <property type="match status" value="1"/>
</dbReference>
<evidence type="ECO:0000256" key="3">
    <source>
        <dbReference type="ARBA" id="ARBA00022490"/>
    </source>
</evidence>
<dbReference type="InterPro" id="IPR015848">
    <property type="entry name" value="PNPase_PH_RNA-bd_bac/org-type"/>
</dbReference>
<keyword evidence="3 9" id="KW-0963">Cytoplasm</keyword>
<keyword evidence="4 9" id="KW-0808">Transferase</keyword>
<dbReference type="SUPFAM" id="SSF54211">
    <property type="entry name" value="Ribosomal protein S5 domain 2-like"/>
    <property type="match status" value="2"/>
</dbReference>
<evidence type="ECO:0000256" key="1">
    <source>
        <dbReference type="ARBA" id="ARBA00004496"/>
    </source>
</evidence>
<dbReference type="InterPro" id="IPR036612">
    <property type="entry name" value="KH_dom_type_1_sf"/>
</dbReference>
<dbReference type="PROSITE" id="PS50084">
    <property type="entry name" value="KH_TYPE_1"/>
    <property type="match status" value="1"/>
</dbReference>
<dbReference type="PIRSF" id="PIRSF005499">
    <property type="entry name" value="PNPase"/>
    <property type="match status" value="1"/>
</dbReference>
<dbReference type="HAMAP" id="MF_01595">
    <property type="entry name" value="PNPase"/>
    <property type="match status" value="1"/>
</dbReference>
<dbReference type="InterPro" id="IPR012162">
    <property type="entry name" value="PNPase"/>
</dbReference>
<dbReference type="RefSeq" id="WP_119359491.1">
    <property type="nucleotide sequence ID" value="NZ_QWKZ01000018.1"/>
</dbReference>
<dbReference type="Pfam" id="PF00013">
    <property type="entry name" value="KH_1"/>
    <property type="match status" value="1"/>
</dbReference>
<dbReference type="FunFam" id="2.40.50.140:FF:000023">
    <property type="entry name" value="Polyribonucleotide nucleotidyltransferase"/>
    <property type="match status" value="1"/>
</dbReference>
<evidence type="ECO:0000313" key="11">
    <source>
        <dbReference type="EMBL" id="RIH87801.1"/>
    </source>
</evidence>
<evidence type="ECO:0000256" key="7">
    <source>
        <dbReference type="ARBA" id="ARBA00022842"/>
    </source>
</evidence>
<dbReference type="InterPro" id="IPR036456">
    <property type="entry name" value="PNPase_PH_RNA-bd_sf"/>
</dbReference>
<dbReference type="InterPro" id="IPR036345">
    <property type="entry name" value="ExoRNase_PH_dom2_sf"/>
</dbReference>
<dbReference type="GO" id="GO:0004654">
    <property type="term" value="F:polyribonucleotide nucleotidyltransferase activity"/>
    <property type="evidence" value="ECO:0007669"/>
    <property type="project" value="UniProtKB-UniRule"/>
</dbReference>